<dbReference type="InParanoid" id="A0A2R5GFP0"/>
<feature type="compositionally biased region" description="Low complexity" evidence="2">
    <location>
        <begin position="45"/>
        <end position="77"/>
    </location>
</feature>
<dbReference type="SMART" id="SM00577">
    <property type="entry name" value="CPDc"/>
    <property type="match status" value="1"/>
</dbReference>
<keyword evidence="1" id="KW-0811">Translocation</keyword>
<dbReference type="Proteomes" id="UP000241890">
    <property type="component" value="Unassembled WGS sequence"/>
</dbReference>
<evidence type="ECO:0000256" key="2">
    <source>
        <dbReference type="SAM" id="MobiDB-lite"/>
    </source>
</evidence>
<name>A0A2R5GFP0_9STRA</name>
<dbReference type="Gene3D" id="3.40.50.1000">
    <property type="entry name" value="HAD superfamily/HAD-like"/>
    <property type="match status" value="1"/>
</dbReference>
<reference evidence="4 5" key="1">
    <citation type="submission" date="2017-12" db="EMBL/GenBank/DDBJ databases">
        <title>Sequencing, de novo assembly and annotation of complete genome of a new Thraustochytrid species, strain FCC1311.</title>
        <authorList>
            <person name="Sedici K."/>
            <person name="Godart F."/>
            <person name="Aiese Cigliano R."/>
            <person name="Sanseverino W."/>
            <person name="Barakat M."/>
            <person name="Ortet P."/>
            <person name="Marechal E."/>
            <person name="Cagnac O."/>
            <person name="Amato A."/>
        </authorList>
    </citation>
    <scope>NUCLEOTIDE SEQUENCE [LARGE SCALE GENOMIC DNA]</scope>
</reference>
<feature type="compositionally biased region" description="Basic and acidic residues" evidence="2">
    <location>
        <begin position="319"/>
        <end position="332"/>
    </location>
</feature>
<dbReference type="InterPro" id="IPR023214">
    <property type="entry name" value="HAD_sf"/>
</dbReference>
<proteinExistence type="inferred from homology"/>
<feature type="region of interest" description="Disordered" evidence="2">
    <location>
        <begin position="1"/>
        <end position="77"/>
    </location>
</feature>
<protein>
    <recommendedName>
        <fullName evidence="1">Mitochondrial import inner membrane translocase subunit TIM50</fullName>
    </recommendedName>
</protein>
<gene>
    <name evidence="4" type="ORF">FCC1311_028952</name>
</gene>
<dbReference type="SUPFAM" id="SSF56784">
    <property type="entry name" value="HAD-like"/>
    <property type="match status" value="1"/>
</dbReference>
<dbReference type="AlphaFoldDB" id="A0A2R5GFP0"/>
<dbReference type="Pfam" id="PF03031">
    <property type="entry name" value="NIF"/>
    <property type="match status" value="1"/>
</dbReference>
<dbReference type="EMBL" id="BEYU01000022">
    <property type="protein sequence ID" value="GBG26674.1"/>
    <property type="molecule type" value="Genomic_DNA"/>
</dbReference>
<keyword evidence="5" id="KW-1185">Reference proteome</keyword>
<dbReference type="OrthoDB" id="1711508at2759"/>
<keyword evidence="1" id="KW-0809">Transit peptide</keyword>
<evidence type="ECO:0000256" key="1">
    <source>
        <dbReference type="RuleBase" id="RU365079"/>
    </source>
</evidence>
<comment type="caution">
    <text evidence="4">The sequence shown here is derived from an EMBL/GenBank/DDBJ whole genome shotgun (WGS) entry which is preliminary data.</text>
</comment>
<keyword evidence="1" id="KW-0496">Mitochondrion</keyword>
<evidence type="ECO:0000259" key="3">
    <source>
        <dbReference type="PROSITE" id="PS50969"/>
    </source>
</evidence>
<dbReference type="GO" id="GO:0005744">
    <property type="term" value="C:TIM23 mitochondrial import inner membrane translocase complex"/>
    <property type="evidence" value="ECO:0007669"/>
    <property type="project" value="UniProtKB-UniRule"/>
</dbReference>
<keyword evidence="1" id="KW-0653">Protein transport</keyword>
<accession>A0A2R5GFP0</accession>
<dbReference type="InterPro" id="IPR036412">
    <property type="entry name" value="HAD-like_sf"/>
</dbReference>
<evidence type="ECO:0000313" key="5">
    <source>
        <dbReference type="Proteomes" id="UP000241890"/>
    </source>
</evidence>
<organism evidence="4 5">
    <name type="scientific">Hondaea fermentalgiana</name>
    <dbReference type="NCBI Taxonomy" id="2315210"/>
    <lineage>
        <taxon>Eukaryota</taxon>
        <taxon>Sar</taxon>
        <taxon>Stramenopiles</taxon>
        <taxon>Bigyra</taxon>
        <taxon>Labyrinthulomycetes</taxon>
        <taxon>Thraustochytrida</taxon>
        <taxon>Thraustochytriidae</taxon>
        <taxon>Hondaea</taxon>
    </lineage>
</organism>
<dbReference type="PROSITE" id="PS50969">
    <property type="entry name" value="FCP1"/>
    <property type="match status" value="1"/>
</dbReference>
<comment type="subunit">
    <text evidence="1">Component of the TIM23 complex.</text>
</comment>
<comment type="function">
    <text evidence="1">Essential component of the TIM23 complex, a complex that mediates the translocation of transit peptide-containing proteins across the mitochondrial inner membrane.</text>
</comment>
<dbReference type="GO" id="GO:0015031">
    <property type="term" value="P:protein transport"/>
    <property type="evidence" value="ECO:0007669"/>
    <property type="project" value="UniProtKB-KW"/>
</dbReference>
<feature type="region of interest" description="Disordered" evidence="2">
    <location>
        <begin position="319"/>
        <end position="343"/>
    </location>
</feature>
<dbReference type="InterPro" id="IPR004274">
    <property type="entry name" value="FCP1_dom"/>
</dbReference>
<feature type="compositionally biased region" description="Acidic residues" evidence="2">
    <location>
        <begin position="28"/>
        <end position="38"/>
    </location>
</feature>
<feature type="domain" description="FCP1 homology" evidence="3">
    <location>
        <begin position="108"/>
        <end position="291"/>
    </location>
</feature>
<sequence length="343" mass="37426">MASWTVATAVSDESAAENAGLRARAGHEEEDSDDEEEVIVLQPMSSLAGSSMPAWSSSSLTQARASGAASAGPGDDVGALADSLGKASLTENSSDKNKNGGSGKGSAIGPTRIMIVLDLNGLVVRRRRKKDVPSHALKDLDKPGGPTSAGKMYYAWRRPFADDFVHFLTKNFDLVVWSSARLENIKPMLDIVFNDEARSSILGIMDQSDCRVAGKRPDDRHRPLFIKELSRAWAKFPQHGPQSTLLVDDSRYKAVRNPPNTAIHPKDWEIEHVDDDSLGPGGNMRSYLEKLAEAASRPDFQGVPAHVATNTFHSGRSIEELSEERKLEKWTREALQAQSKYSS</sequence>
<dbReference type="InterPro" id="IPR050365">
    <property type="entry name" value="TIM50"/>
</dbReference>
<dbReference type="PANTHER" id="PTHR12210">
    <property type="entry name" value="DULLARD PROTEIN PHOSPHATASE"/>
    <property type="match status" value="1"/>
</dbReference>
<comment type="subcellular location">
    <subcellularLocation>
        <location evidence="1">Mitochondrion inner membrane</location>
        <topology evidence="1">Single-pass membrane protein</topology>
    </subcellularLocation>
</comment>
<comment type="similarity">
    <text evidence="1">Belongs to the TIM50 family.</text>
</comment>
<evidence type="ECO:0000313" key="4">
    <source>
        <dbReference type="EMBL" id="GBG26674.1"/>
    </source>
</evidence>
<keyword evidence="1" id="KW-0813">Transport</keyword>